<accession>A0A9D4RBK0</accession>
<name>A0A9D4RBK0_DREPO</name>
<gene>
    <name evidence="1" type="ORF">DPMN_023223</name>
</gene>
<dbReference type="Proteomes" id="UP000828390">
    <property type="component" value="Unassembled WGS sequence"/>
</dbReference>
<evidence type="ECO:0000313" key="1">
    <source>
        <dbReference type="EMBL" id="KAH3860325.1"/>
    </source>
</evidence>
<protein>
    <submittedName>
        <fullName evidence="1">Uncharacterized protein</fullName>
    </submittedName>
</protein>
<sequence length="67" mass="7484">MEARAGEAIKKISNASSNKAAIDAMRKKWTHNGRRFDFPVLSHKQEDLVNVFSTQPDDDAPDDVEAL</sequence>
<reference evidence="1" key="2">
    <citation type="submission" date="2020-11" db="EMBL/GenBank/DDBJ databases">
        <authorList>
            <person name="McCartney M.A."/>
            <person name="Auch B."/>
            <person name="Kono T."/>
            <person name="Mallez S."/>
            <person name="Becker A."/>
            <person name="Gohl D.M."/>
            <person name="Silverstein K.A.T."/>
            <person name="Koren S."/>
            <person name="Bechman K.B."/>
            <person name="Herman A."/>
            <person name="Abrahante J.E."/>
            <person name="Garbe J."/>
        </authorList>
    </citation>
    <scope>NUCLEOTIDE SEQUENCE</scope>
    <source>
        <strain evidence="1">Duluth1</strain>
        <tissue evidence="1">Whole animal</tissue>
    </source>
</reference>
<proteinExistence type="predicted"/>
<keyword evidence="2" id="KW-1185">Reference proteome</keyword>
<reference evidence="1" key="1">
    <citation type="journal article" date="2019" name="bioRxiv">
        <title>The Genome of the Zebra Mussel, Dreissena polymorpha: A Resource for Invasive Species Research.</title>
        <authorList>
            <person name="McCartney M.A."/>
            <person name="Auch B."/>
            <person name="Kono T."/>
            <person name="Mallez S."/>
            <person name="Zhang Y."/>
            <person name="Obille A."/>
            <person name="Becker A."/>
            <person name="Abrahante J.E."/>
            <person name="Garbe J."/>
            <person name="Badalamenti J.P."/>
            <person name="Herman A."/>
            <person name="Mangelson H."/>
            <person name="Liachko I."/>
            <person name="Sullivan S."/>
            <person name="Sone E.D."/>
            <person name="Koren S."/>
            <person name="Silverstein K.A.T."/>
            <person name="Beckman K.B."/>
            <person name="Gohl D.M."/>
        </authorList>
    </citation>
    <scope>NUCLEOTIDE SEQUENCE</scope>
    <source>
        <strain evidence="1">Duluth1</strain>
        <tissue evidence="1">Whole animal</tissue>
    </source>
</reference>
<comment type="caution">
    <text evidence="1">The sequence shown here is derived from an EMBL/GenBank/DDBJ whole genome shotgun (WGS) entry which is preliminary data.</text>
</comment>
<evidence type="ECO:0000313" key="2">
    <source>
        <dbReference type="Proteomes" id="UP000828390"/>
    </source>
</evidence>
<dbReference type="EMBL" id="JAIWYP010000002">
    <property type="protein sequence ID" value="KAH3860325.1"/>
    <property type="molecule type" value="Genomic_DNA"/>
</dbReference>
<organism evidence="1 2">
    <name type="scientific">Dreissena polymorpha</name>
    <name type="common">Zebra mussel</name>
    <name type="synonym">Mytilus polymorpha</name>
    <dbReference type="NCBI Taxonomy" id="45954"/>
    <lineage>
        <taxon>Eukaryota</taxon>
        <taxon>Metazoa</taxon>
        <taxon>Spiralia</taxon>
        <taxon>Lophotrochozoa</taxon>
        <taxon>Mollusca</taxon>
        <taxon>Bivalvia</taxon>
        <taxon>Autobranchia</taxon>
        <taxon>Heteroconchia</taxon>
        <taxon>Euheterodonta</taxon>
        <taxon>Imparidentia</taxon>
        <taxon>Neoheterodontei</taxon>
        <taxon>Myida</taxon>
        <taxon>Dreissenoidea</taxon>
        <taxon>Dreissenidae</taxon>
        <taxon>Dreissena</taxon>
    </lineage>
</organism>
<dbReference type="AlphaFoldDB" id="A0A9D4RBK0"/>